<dbReference type="Proteomes" id="UP000460549">
    <property type="component" value="Unassembled WGS sequence"/>
</dbReference>
<evidence type="ECO:0000259" key="3">
    <source>
        <dbReference type="Pfam" id="PF25583"/>
    </source>
</evidence>
<dbReference type="InterPro" id="IPR036388">
    <property type="entry name" value="WH-like_DNA-bd_sf"/>
</dbReference>
<evidence type="ECO:0000313" key="5">
    <source>
        <dbReference type="Proteomes" id="UP000460549"/>
    </source>
</evidence>
<dbReference type="InterPro" id="IPR057727">
    <property type="entry name" value="WCX_dom"/>
</dbReference>
<proteinExistence type="predicted"/>
<dbReference type="RefSeq" id="WP_154424798.1">
    <property type="nucleotide sequence ID" value="NZ_VUNN01000004.1"/>
</dbReference>
<dbReference type="PANTHER" id="PTHR34580">
    <property type="match status" value="1"/>
</dbReference>
<protein>
    <submittedName>
        <fullName evidence="4">Transcriptional regulator</fullName>
    </submittedName>
</protein>
<organism evidence="4 5">
    <name type="scientific">Bullifex porci</name>
    <dbReference type="NCBI Taxonomy" id="2606638"/>
    <lineage>
        <taxon>Bacteria</taxon>
        <taxon>Pseudomonadati</taxon>
        <taxon>Spirochaetota</taxon>
        <taxon>Spirochaetia</taxon>
        <taxon>Spirochaetales</taxon>
        <taxon>Spirochaetaceae</taxon>
        <taxon>Bullifex</taxon>
    </lineage>
</organism>
<name>A0A7X2PBU0_9SPIO</name>
<dbReference type="PANTHER" id="PTHR34580:SF1">
    <property type="entry name" value="PROTEIN PAFC"/>
    <property type="match status" value="1"/>
</dbReference>
<dbReference type="EMBL" id="VUNN01000004">
    <property type="protein sequence ID" value="MSU05897.1"/>
    <property type="molecule type" value="Genomic_DNA"/>
</dbReference>
<dbReference type="Pfam" id="PF25583">
    <property type="entry name" value="WCX"/>
    <property type="match status" value="1"/>
</dbReference>
<feature type="domain" description="WYL" evidence="2">
    <location>
        <begin position="170"/>
        <end position="237"/>
    </location>
</feature>
<dbReference type="InterPro" id="IPR013196">
    <property type="entry name" value="HTH_11"/>
</dbReference>
<gene>
    <name evidence="4" type="ORF">FYJ80_03770</name>
</gene>
<dbReference type="Pfam" id="PF08279">
    <property type="entry name" value="HTH_11"/>
    <property type="match status" value="1"/>
</dbReference>
<feature type="domain" description="WCX" evidence="3">
    <location>
        <begin position="266"/>
        <end position="343"/>
    </location>
</feature>
<comment type="caution">
    <text evidence="4">The sequence shown here is derived from an EMBL/GenBank/DDBJ whole genome shotgun (WGS) entry which is preliminary data.</text>
</comment>
<dbReference type="AlphaFoldDB" id="A0A7X2PBU0"/>
<feature type="domain" description="Helix-turn-helix type 11" evidence="1">
    <location>
        <begin position="14"/>
        <end position="59"/>
    </location>
</feature>
<dbReference type="Gene3D" id="1.10.10.10">
    <property type="entry name" value="Winged helix-like DNA-binding domain superfamily/Winged helix DNA-binding domain"/>
    <property type="match status" value="1"/>
</dbReference>
<sequence length="350" mass="40286">MGKGKIVNTQILALIRYLQSPLGRTVPQLVEDMGVSRATIYRYLVTIQEMGLPLTSENRGREVYYFFDMNNPLVGKNIFESLPFLKDDFVFDKDEKLLIELLFSNTDATFPILSNRINDLHEKMQTLLSFAGHVSDSEKIIPIKIDRRGVSIVHSFVDLPKKKEGDKMDIITALCDASFSHKVCTVTYRSKADTVKTYDIMPLIVFSFQGGIYTIAETKSYDYWCKLAIERIEDLEVKNERFTRKTKLDVEYTLTDPFGIIQCDQFEIKVQVDKNNAQYLMDREWPKDRVNFSEPDENGNVIFSCITSGEFEVLRWLRYLGSGAKLISPPELVEKLKESIRDLSNTYGLN</sequence>
<evidence type="ECO:0000313" key="4">
    <source>
        <dbReference type="EMBL" id="MSU05897.1"/>
    </source>
</evidence>
<dbReference type="SUPFAM" id="SSF46785">
    <property type="entry name" value="Winged helix' DNA-binding domain"/>
    <property type="match status" value="1"/>
</dbReference>
<dbReference type="InterPro" id="IPR036390">
    <property type="entry name" value="WH_DNA-bd_sf"/>
</dbReference>
<dbReference type="InterPro" id="IPR026881">
    <property type="entry name" value="WYL_dom"/>
</dbReference>
<evidence type="ECO:0000259" key="1">
    <source>
        <dbReference type="Pfam" id="PF08279"/>
    </source>
</evidence>
<evidence type="ECO:0000259" key="2">
    <source>
        <dbReference type="Pfam" id="PF13280"/>
    </source>
</evidence>
<dbReference type="Pfam" id="PF13280">
    <property type="entry name" value="WYL"/>
    <property type="match status" value="1"/>
</dbReference>
<keyword evidence="5" id="KW-1185">Reference proteome</keyword>
<dbReference type="InterPro" id="IPR051534">
    <property type="entry name" value="CBASS_pafABC_assoc_protein"/>
</dbReference>
<accession>A0A7X2PBU0</accession>
<reference evidence="4 5" key="1">
    <citation type="submission" date="2019-08" db="EMBL/GenBank/DDBJ databases">
        <title>In-depth cultivation of the pig gut microbiome towards novel bacterial diversity and tailored functional studies.</title>
        <authorList>
            <person name="Wylensek D."/>
            <person name="Hitch T.C.A."/>
            <person name="Clavel T."/>
        </authorList>
    </citation>
    <scope>NUCLEOTIDE SEQUENCE [LARGE SCALE GENOMIC DNA]</scope>
    <source>
        <strain evidence="4 5">NM-380-WT-3C1</strain>
    </source>
</reference>